<dbReference type="InterPro" id="IPR036388">
    <property type="entry name" value="WH-like_DNA-bd_sf"/>
</dbReference>
<dbReference type="AlphaFoldDB" id="A0A1D9P6R0"/>
<name>A0A1D9P6R0_9FLAO</name>
<dbReference type="KEGG" id="fcm:BIW12_01345"/>
<keyword evidence="6" id="KW-1185">Reference proteome</keyword>
<keyword evidence="1" id="KW-0805">Transcription regulation</keyword>
<sequence>MKNKTIDYILRATWQTVSRMYNEEAAKYGATMATGFALLSIDKEKGTPSTALGPKMGMEATSLTRTLKSMEEKGLIIKKKNPNDGRGVLIYLTDYGKEKRALSKSTVIQFNDSIKKHISDEKWDNFIEVAETINKLIQDKEIFNQSENKENEIARITKDKK</sequence>
<dbReference type="InterPro" id="IPR000835">
    <property type="entry name" value="HTH_MarR-typ"/>
</dbReference>
<dbReference type="SUPFAM" id="SSF46785">
    <property type="entry name" value="Winged helix' DNA-binding domain"/>
    <property type="match status" value="1"/>
</dbReference>
<reference evidence="5 6" key="1">
    <citation type="submission" date="2016-10" db="EMBL/GenBank/DDBJ databases">
        <title>Complete Genome Sequence of Flavobacterium sp. PK15.</title>
        <authorList>
            <person name="Ekwe A."/>
            <person name="Kim S.B."/>
        </authorList>
    </citation>
    <scope>NUCLEOTIDE SEQUENCE [LARGE SCALE GENOMIC DNA]</scope>
    <source>
        <strain evidence="5 6">PK15</strain>
    </source>
</reference>
<dbReference type="InterPro" id="IPR023187">
    <property type="entry name" value="Tscrpt_reg_MarR-type_CS"/>
</dbReference>
<evidence type="ECO:0000313" key="5">
    <source>
        <dbReference type="EMBL" id="AOZ98192.1"/>
    </source>
</evidence>
<dbReference type="Proteomes" id="UP000178198">
    <property type="component" value="Chromosome"/>
</dbReference>
<accession>A0A1D9P6R0</accession>
<keyword evidence="2" id="KW-0238">DNA-binding</keyword>
<keyword evidence="3" id="KW-0804">Transcription</keyword>
<proteinExistence type="predicted"/>
<evidence type="ECO:0000256" key="2">
    <source>
        <dbReference type="ARBA" id="ARBA00023125"/>
    </source>
</evidence>
<dbReference type="STRING" id="1306519.BIW12_01345"/>
<dbReference type="Gene3D" id="1.10.10.10">
    <property type="entry name" value="Winged helix-like DNA-binding domain superfamily/Winged helix DNA-binding domain"/>
    <property type="match status" value="1"/>
</dbReference>
<dbReference type="InterPro" id="IPR036390">
    <property type="entry name" value="WH_DNA-bd_sf"/>
</dbReference>
<dbReference type="OrthoDB" id="1467380at2"/>
<dbReference type="PANTHER" id="PTHR42756">
    <property type="entry name" value="TRANSCRIPTIONAL REGULATOR, MARR"/>
    <property type="match status" value="1"/>
</dbReference>
<evidence type="ECO:0000259" key="4">
    <source>
        <dbReference type="PROSITE" id="PS50995"/>
    </source>
</evidence>
<dbReference type="EMBL" id="CP017774">
    <property type="protein sequence ID" value="AOZ98192.1"/>
    <property type="molecule type" value="Genomic_DNA"/>
</dbReference>
<dbReference type="SMART" id="SM00347">
    <property type="entry name" value="HTH_MARR"/>
    <property type="match status" value="1"/>
</dbReference>
<dbReference type="PROSITE" id="PS50995">
    <property type="entry name" value="HTH_MARR_2"/>
    <property type="match status" value="1"/>
</dbReference>
<evidence type="ECO:0000313" key="6">
    <source>
        <dbReference type="Proteomes" id="UP000178198"/>
    </source>
</evidence>
<dbReference type="PANTHER" id="PTHR42756:SF1">
    <property type="entry name" value="TRANSCRIPTIONAL REPRESSOR OF EMRAB OPERON"/>
    <property type="match status" value="1"/>
</dbReference>
<dbReference type="RefSeq" id="WP_071183464.1">
    <property type="nucleotide sequence ID" value="NZ_CP017774.1"/>
</dbReference>
<dbReference type="PROSITE" id="PS01117">
    <property type="entry name" value="HTH_MARR_1"/>
    <property type="match status" value="1"/>
</dbReference>
<protein>
    <submittedName>
        <fullName evidence="5">MarR family transcriptional regulator</fullName>
    </submittedName>
</protein>
<organism evidence="5 6">
    <name type="scientific">Flavobacterium commune</name>
    <dbReference type="NCBI Taxonomy" id="1306519"/>
    <lineage>
        <taxon>Bacteria</taxon>
        <taxon>Pseudomonadati</taxon>
        <taxon>Bacteroidota</taxon>
        <taxon>Flavobacteriia</taxon>
        <taxon>Flavobacteriales</taxon>
        <taxon>Flavobacteriaceae</taxon>
        <taxon>Flavobacterium</taxon>
    </lineage>
</organism>
<dbReference type="GO" id="GO:0003677">
    <property type="term" value="F:DNA binding"/>
    <property type="evidence" value="ECO:0007669"/>
    <property type="project" value="UniProtKB-KW"/>
</dbReference>
<evidence type="ECO:0000256" key="1">
    <source>
        <dbReference type="ARBA" id="ARBA00023015"/>
    </source>
</evidence>
<gene>
    <name evidence="5" type="ORF">BIW12_01345</name>
</gene>
<dbReference type="Pfam" id="PF01047">
    <property type="entry name" value="MarR"/>
    <property type="match status" value="1"/>
</dbReference>
<dbReference type="GO" id="GO:0003700">
    <property type="term" value="F:DNA-binding transcription factor activity"/>
    <property type="evidence" value="ECO:0007669"/>
    <property type="project" value="InterPro"/>
</dbReference>
<feature type="domain" description="HTH marR-type" evidence="4">
    <location>
        <begin position="1"/>
        <end position="135"/>
    </location>
</feature>
<evidence type="ECO:0000256" key="3">
    <source>
        <dbReference type="ARBA" id="ARBA00023163"/>
    </source>
</evidence>